<dbReference type="InterPro" id="IPR012677">
    <property type="entry name" value="Nucleotide-bd_a/b_plait_sf"/>
</dbReference>
<gene>
    <name evidence="8" type="ORF">ACFOWM_01315</name>
</gene>
<dbReference type="EMBL" id="JBHSCZ010000001">
    <property type="protein sequence ID" value="MFC4261503.1"/>
    <property type="molecule type" value="Genomic_DNA"/>
</dbReference>
<keyword evidence="1" id="KW-0547">Nucleotide-binding</keyword>
<sequence length="442" mass="49516">MNINESNSQQYLERLKIKQLNEMQLAALKATENNNEIVLLSATGSGKTLAFLLPVLNSLDVANKNTQALILVPSRELALQIETVLKQMQTGFKVTACYGGHKREIEENNLVQAPAIIIGTAGRTADHIRRNNIITKDIKFLVLDEFDKSLELGFLEEMAFILQALPNVQKRMLTSATNAVEIPAFVAMKTPETLNFLPDEPVANEKLRINTVLSDDKDKLQTLLQMVCYFGNTSTIIFCNHRDAVERTSNFLAEQGIINVFYHGGMEQHDREVALTKFRNTTSDILVTTDLASRGLDIADIRNIVHYHIPHEEAAFTHRNGRTARMNATGNVYVIYAEDEKLPEYITTDATVFTIPEKLSLPEKPKWSTLFIAAGKKDKINKIDIVGFLSNKAHLKKDDIGLIEVKDFTAFAAIRKSKIGNVVELVKNEKIKNKKVKIAVAK</sequence>
<dbReference type="PROSITE" id="PS51194">
    <property type="entry name" value="HELICASE_CTER"/>
    <property type="match status" value="1"/>
</dbReference>
<evidence type="ECO:0000313" key="9">
    <source>
        <dbReference type="Proteomes" id="UP001595907"/>
    </source>
</evidence>
<keyword evidence="3 8" id="KW-0347">Helicase</keyword>
<evidence type="ECO:0000256" key="4">
    <source>
        <dbReference type="ARBA" id="ARBA00022840"/>
    </source>
</evidence>
<dbReference type="Pfam" id="PF00270">
    <property type="entry name" value="DEAD"/>
    <property type="match status" value="1"/>
</dbReference>
<dbReference type="EC" id="3.6.4.-" evidence="8"/>
<evidence type="ECO:0000259" key="6">
    <source>
        <dbReference type="PROSITE" id="PS51192"/>
    </source>
</evidence>
<feature type="domain" description="Helicase ATP-binding" evidence="6">
    <location>
        <begin position="28"/>
        <end position="196"/>
    </location>
</feature>
<dbReference type="Gene3D" id="3.30.70.330">
    <property type="match status" value="1"/>
</dbReference>
<comment type="caution">
    <text evidence="8">The sequence shown here is derived from an EMBL/GenBank/DDBJ whole genome shotgun (WGS) entry which is preliminary data.</text>
</comment>
<dbReference type="InterPro" id="IPR050079">
    <property type="entry name" value="DEAD_box_RNA_helicase"/>
</dbReference>
<dbReference type="GO" id="GO:0004386">
    <property type="term" value="F:helicase activity"/>
    <property type="evidence" value="ECO:0007669"/>
    <property type="project" value="UniProtKB-KW"/>
</dbReference>
<dbReference type="Pfam" id="PF03880">
    <property type="entry name" value="DbpA"/>
    <property type="match status" value="1"/>
</dbReference>
<keyword evidence="2 8" id="KW-0378">Hydrolase</keyword>
<dbReference type="InterPro" id="IPR014001">
    <property type="entry name" value="Helicase_ATP-bd"/>
</dbReference>
<dbReference type="CDD" id="cd12252">
    <property type="entry name" value="RRM_DbpA"/>
    <property type="match status" value="1"/>
</dbReference>
<dbReference type="GO" id="GO:0016787">
    <property type="term" value="F:hydrolase activity"/>
    <property type="evidence" value="ECO:0007669"/>
    <property type="project" value="UniProtKB-KW"/>
</dbReference>
<feature type="domain" description="Helicase C-terminal" evidence="7">
    <location>
        <begin position="222"/>
        <end position="367"/>
    </location>
</feature>
<dbReference type="InterPro" id="IPR044742">
    <property type="entry name" value="DEAD/DEAH_RhlB"/>
</dbReference>
<dbReference type="CDD" id="cd00268">
    <property type="entry name" value="DEADc"/>
    <property type="match status" value="1"/>
</dbReference>
<evidence type="ECO:0000256" key="2">
    <source>
        <dbReference type="ARBA" id="ARBA00022801"/>
    </source>
</evidence>
<proteinExistence type="inferred from homology"/>
<dbReference type="InterPro" id="IPR011545">
    <property type="entry name" value="DEAD/DEAH_box_helicase_dom"/>
</dbReference>
<dbReference type="Pfam" id="PF00271">
    <property type="entry name" value="Helicase_C"/>
    <property type="match status" value="1"/>
</dbReference>
<dbReference type="InterPro" id="IPR027417">
    <property type="entry name" value="P-loop_NTPase"/>
</dbReference>
<comment type="similarity">
    <text evidence="5">Belongs to the DEAD box helicase family.</text>
</comment>
<dbReference type="Proteomes" id="UP001595907">
    <property type="component" value="Unassembled WGS sequence"/>
</dbReference>
<protein>
    <submittedName>
        <fullName evidence="8">DEAD/DEAH box helicase</fullName>
        <ecNumber evidence="8">3.6.4.-</ecNumber>
    </submittedName>
</protein>
<dbReference type="SMART" id="SM00487">
    <property type="entry name" value="DEXDc"/>
    <property type="match status" value="1"/>
</dbReference>
<organism evidence="8 9">
    <name type="scientific">Ferruginibacter yonginensis</name>
    <dbReference type="NCBI Taxonomy" id="1310416"/>
    <lineage>
        <taxon>Bacteria</taxon>
        <taxon>Pseudomonadati</taxon>
        <taxon>Bacteroidota</taxon>
        <taxon>Chitinophagia</taxon>
        <taxon>Chitinophagales</taxon>
        <taxon>Chitinophagaceae</taxon>
        <taxon>Ferruginibacter</taxon>
    </lineage>
</organism>
<dbReference type="PANTHER" id="PTHR47959:SF1">
    <property type="entry name" value="ATP-DEPENDENT RNA HELICASE DBPA"/>
    <property type="match status" value="1"/>
</dbReference>
<dbReference type="Gene3D" id="3.40.50.300">
    <property type="entry name" value="P-loop containing nucleotide triphosphate hydrolases"/>
    <property type="match status" value="2"/>
</dbReference>
<dbReference type="SMART" id="SM00490">
    <property type="entry name" value="HELICc"/>
    <property type="match status" value="1"/>
</dbReference>
<dbReference type="CDD" id="cd18787">
    <property type="entry name" value="SF2_C_DEAD"/>
    <property type="match status" value="1"/>
</dbReference>
<keyword evidence="9" id="KW-1185">Reference proteome</keyword>
<reference evidence="9" key="1">
    <citation type="journal article" date="2019" name="Int. J. Syst. Evol. Microbiol.">
        <title>The Global Catalogue of Microorganisms (GCM) 10K type strain sequencing project: providing services to taxonomists for standard genome sequencing and annotation.</title>
        <authorList>
            <consortium name="The Broad Institute Genomics Platform"/>
            <consortium name="The Broad Institute Genome Sequencing Center for Infectious Disease"/>
            <person name="Wu L."/>
            <person name="Ma J."/>
        </authorList>
    </citation>
    <scope>NUCLEOTIDE SEQUENCE [LARGE SCALE GENOMIC DNA]</scope>
    <source>
        <strain evidence="9">CECT 8289</strain>
    </source>
</reference>
<evidence type="ECO:0000313" key="8">
    <source>
        <dbReference type="EMBL" id="MFC4261503.1"/>
    </source>
</evidence>
<dbReference type="PROSITE" id="PS51192">
    <property type="entry name" value="HELICASE_ATP_BIND_1"/>
    <property type="match status" value="1"/>
</dbReference>
<accession>A0ABV8QP75</accession>
<dbReference type="InterPro" id="IPR005580">
    <property type="entry name" value="DbpA/CsdA_RNA-bd_dom"/>
</dbReference>
<keyword evidence="4" id="KW-0067">ATP-binding</keyword>
<evidence type="ECO:0000256" key="1">
    <source>
        <dbReference type="ARBA" id="ARBA00022741"/>
    </source>
</evidence>
<evidence type="ECO:0000259" key="7">
    <source>
        <dbReference type="PROSITE" id="PS51194"/>
    </source>
</evidence>
<dbReference type="InterPro" id="IPR001650">
    <property type="entry name" value="Helicase_C-like"/>
</dbReference>
<dbReference type="SUPFAM" id="SSF52540">
    <property type="entry name" value="P-loop containing nucleoside triphosphate hydrolases"/>
    <property type="match status" value="1"/>
</dbReference>
<name>A0ABV8QP75_9BACT</name>
<evidence type="ECO:0000256" key="5">
    <source>
        <dbReference type="ARBA" id="ARBA00038437"/>
    </source>
</evidence>
<dbReference type="RefSeq" id="WP_379705970.1">
    <property type="nucleotide sequence ID" value="NZ_JBHSCZ010000001.1"/>
</dbReference>
<dbReference type="PANTHER" id="PTHR47959">
    <property type="entry name" value="ATP-DEPENDENT RNA HELICASE RHLE-RELATED"/>
    <property type="match status" value="1"/>
</dbReference>
<evidence type="ECO:0000256" key="3">
    <source>
        <dbReference type="ARBA" id="ARBA00022806"/>
    </source>
</evidence>